<dbReference type="OrthoDB" id="9775207at2"/>
<evidence type="ECO:0000256" key="9">
    <source>
        <dbReference type="ARBA" id="ARBA00093659"/>
    </source>
</evidence>
<evidence type="ECO:0000259" key="11">
    <source>
        <dbReference type="Pfam" id="PF00924"/>
    </source>
</evidence>
<organism evidence="12 13">
    <name type="scientific">Sinomicrobium pectinilyticum</name>
    <dbReference type="NCBI Taxonomy" id="1084421"/>
    <lineage>
        <taxon>Bacteria</taxon>
        <taxon>Pseudomonadati</taxon>
        <taxon>Bacteroidota</taxon>
        <taxon>Flavobacteriia</taxon>
        <taxon>Flavobacteriales</taxon>
        <taxon>Flavobacteriaceae</taxon>
        <taxon>Sinomicrobium</taxon>
    </lineage>
</organism>
<evidence type="ECO:0000256" key="3">
    <source>
        <dbReference type="ARBA" id="ARBA00022519"/>
    </source>
</evidence>
<dbReference type="PANTHER" id="PTHR30414:SF0">
    <property type="entry name" value="MINICONDUCTANCE MECHANOSENSITIVE CHANNEL YBDG"/>
    <property type="match status" value="1"/>
</dbReference>
<dbReference type="Proteomes" id="UP000267469">
    <property type="component" value="Unassembled WGS sequence"/>
</dbReference>
<keyword evidence="13" id="KW-1185">Reference proteome</keyword>
<evidence type="ECO:0000256" key="7">
    <source>
        <dbReference type="ARBA" id="ARBA00023136"/>
    </source>
</evidence>
<feature type="transmembrane region" description="Helical" evidence="10">
    <location>
        <begin position="177"/>
        <end position="194"/>
    </location>
</feature>
<feature type="transmembrane region" description="Helical" evidence="10">
    <location>
        <begin position="82"/>
        <end position="101"/>
    </location>
</feature>
<dbReference type="PANTHER" id="PTHR30414">
    <property type="entry name" value="MINICONDUCTANCE MECHANOSENSITIVE CHANNEL YBDG"/>
    <property type="match status" value="1"/>
</dbReference>
<evidence type="ECO:0000313" key="13">
    <source>
        <dbReference type="Proteomes" id="UP000267469"/>
    </source>
</evidence>
<dbReference type="RefSeq" id="WP_123217382.1">
    <property type="nucleotide sequence ID" value="NZ_RJTM01000118.1"/>
</dbReference>
<keyword evidence="6" id="KW-0346">Stress response</keyword>
<keyword evidence="3" id="KW-0997">Cell inner membrane</keyword>
<feature type="domain" description="Mechanosensitive ion channel MscS" evidence="11">
    <location>
        <begin position="196"/>
        <end position="264"/>
    </location>
</feature>
<reference evidence="12 13" key="1">
    <citation type="submission" date="2018-10" db="EMBL/GenBank/DDBJ databases">
        <title>Sinomicrobium pectinilyticum sp. nov., a pectinase-producing bacterium isolated from alkaline and saline soil, and emended description of the genus Sinomicrobium.</title>
        <authorList>
            <person name="Cheng B."/>
            <person name="Li C."/>
            <person name="Lai Q."/>
            <person name="Du M."/>
            <person name="Shao Z."/>
            <person name="Xu P."/>
            <person name="Yang C."/>
        </authorList>
    </citation>
    <scope>NUCLEOTIDE SEQUENCE [LARGE SCALE GENOMIC DNA]</scope>
    <source>
        <strain evidence="12 13">5DNS001</strain>
    </source>
</reference>
<proteinExistence type="predicted"/>
<feature type="transmembrane region" description="Helical" evidence="10">
    <location>
        <begin position="151"/>
        <end position="171"/>
    </location>
</feature>
<keyword evidence="2" id="KW-1003">Cell membrane</keyword>
<dbReference type="AlphaFoldDB" id="A0A3N0E2Q1"/>
<dbReference type="InterPro" id="IPR006685">
    <property type="entry name" value="MscS_channel_2nd"/>
</dbReference>
<name>A0A3N0E2Q1_SINP1</name>
<dbReference type="SUPFAM" id="SSF50182">
    <property type="entry name" value="Sm-like ribonucleoproteins"/>
    <property type="match status" value="1"/>
</dbReference>
<evidence type="ECO:0000256" key="10">
    <source>
        <dbReference type="SAM" id="Phobius"/>
    </source>
</evidence>
<dbReference type="InterPro" id="IPR010920">
    <property type="entry name" value="LSM_dom_sf"/>
</dbReference>
<keyword evidence="5 10" id="KW-1133">Transmembrane helix</keyword>
<evidence type="ECO:0000256" key="4">
    <source>
        <dbReference type="ARBA" id="ARBA00022692"/>
    </source>
</evidence>
<accession>A0A3N0E2Q1</accession>
<evidence type="ECO:0000256" key="2">
    <source>
        <dbReference type="ARBA" id="ARBA00022475"/>
    </source>
</evidence>
<gene>
    <name evidence="12" type="ORF">ED312_17730</name>
</gene>
<keyword evidence="4 10" id="KW-0812">Transmembrane</keyword>
<dbReference type="Pfam" id="PF00924">
    <property type="entry name" value="MS_channel_2nd"/>
    <property type="match status" value="1"/>
</dbReference>
<dbReference type="Gene3D" id="2.30.30.60">
    <property type="match status" value="1"/>
</dbReference>
<evidence type="ECO:0000313" key="12">
    <source>
        <dbReference type="EMBL" id="RNL82079.1"/>
    </source>
</evidence>
<comment type="caution">
    <text evidence="12">The sequence shown here is derived from an EMBL/GenBank/DDBJ whole genome shotgun (WGS) entry which is preliminary data.</text>
</comment>
<keyword evidence="7 10" id="KW-0472">Membrane</keyword>
<evidence type="ECO:0000256" key="5">
    <source>
        <dbReference type="ARBA" id="ARBA00022989"/>
    </source>
</evidence>
<dbReference type="InterPro" id="IPR030192">
    <property type="entry name" value="YbdG"/>
</dbReference>
<feature type="transmembrane region" description="Helical" evidence="10">
    <location>
        <begin position="33"/>
        <end position="51"/>
    </location>
</feature>
<dbReference type="FunFam" id="2.30.30.60:FF:000002">
    <property type="entry name" value="Mechanosensitive ion channel family protein"/>
    <property type="match status" value="1"/>
</dbReference>
<feature type="transmembrane region" description="Helical" evidence="10">
    <location>
        <begin position="113"/>
        <end position="130"/>
    </location>
</feature>
<dbReference type="GO" id="GO:0071470">
    <property type="term" value="P:cellular response to osmotic stress"/>
    <property type="evidence" value="ECO:0007669"/>
    <property type="project" value="InterPro"/>
</dbReference>
<dbReference type="GO" id="GO:0008381">
    <property type="term" value="F:mechanosensitive monoatomic ion channel activity"/>
    <property type="evidence" value="ECO:0007669"/>
    <property type="project" value="InterPro"/>
</dbReference>
<dbReference type="EMBL" id="RJTM01000118">
    <property type="protein sequence ID" value="RNL82079.1"/>
    <property type="molecule type" value="Genomic_DNA"/>
</dbReference>
<protein>
    <recommendedName>
        <fullName evidence="8">Mechanosensing system component YbdG</fullName>
    </recommendedName>
    <alternativeName>
        <fullName evidence="9">Mechanosensitive channel homolog YbdG</fullName>
    </alternativeName>
</protein>
<dbReference type="GO" id="GO:0005886">
    <property type="term" value="C:plasma membrane"/>
    <property type="evidence" value="ECO:0007669"/>
    <property type="project" value="UniProtKB-SubCell"/>
</dbReference>
<evidence type="ECO:0000256" key="1">
    <source>
        <dbReference type="ARBA" id="ARBA00004429"/>
    </source>
</evidence>
<evidence type="ECO:0000256" key="8">
    <source>
        <dbReference type="ARBA" id="ARBA00093630"/>
    </source>
</evidence>
<evidence type="ECO:0000256" key="6">
    <source>
        <dbReference type="ARBA" id="ARBA00023016"/>
    </source>
</evidence>
<comment type="subcellular location">
    <subcellularLocation>
        <location evidence="1">Cell inner membrane</location>
        <topology evidence="1">Multi-pass membrane protein</topology>
    </subcellularLocation>
</comment>
<dbReference type="InterPro" id="IPR023408">
    <property type="entry name" value="MscS_beta-dom_sf"/>
</dbReference>
<sequence length="431" mass="49542">MQQQGPVYEWSRKFYNLLIHEGIPEGLSVQLNLVLNLIVLAVVVFLLDFIFKKVVIQAFAIFSTKTKTTFDDFLVQSNFPKYIAHIVPLIFIIRMIPTVFSDFPGWGNFSMKIVDIYMTILAVWIFRSFLRSLKNFLRTKEAYKDKPLDSFVQVFLIFAWIIASIYLFTVLTEKDPIAFLTALGAASAVILLIFKDSILGFVASIQVAANDMVRIGDWITVEKYGADGDVMEINLATVKVRNFDNTITTIPTYALISDSFRNWRGMQDSGGRRIKRALYIAVSSIRYLTEEEVEDLKKIQLLASYLEHRQTDITKYNTENNADKSILLNGRNQTNMGVFRKYIDTYVKNHPAINKDMTMMVRHLPPTPQGIPLEIYVFSSDKRWVNYEHIMADIFDHIMAAVPYFDLEVYESPSSKDMKRLSQSSASIQNQ</sequence>